<evidence type="ECO:0000313" key="3">
    <source>
        <dbReference type="Proteomes" id="UP000466442"/>
    </source>
</evidence>
<dbReference type="AlphaFoldDB" id="A0A8S9Y6J7"/>
<keyword evidence="3" id="KW-1185">Reference proteome</keyword>
<gene>
    <name evidence="2" type="ORF">GE061_000806</name>
</gene>
<reference evidence="2" key="1">
    <citation type="journal article" date="2021" name="Mol. Ecol. Resour.">
        <title>Apolygus lucorum genome provides insights into omnivorousness and mesophyll feeding.</title>
        <authorList>
            <person name="Liu Y."/>
            <person name="Liu H."/>
            <person name="Wang H."/>
            <person name="Huang T."/>
            <person name="Liu B."/>
            <person name="Yang B."/>
            <person name="Yin L."/>
            <person name="Li B."/>
            <person name="Zhang Y."/>
            <person name="Zhang S."/>
            <person name="Jiang F."/>
            <person name="Zhang X."/>
            <person name="Ren Y."/>
            <person name="Wang B."/>
            <person name="Wang S."/>
            <person name="Lu Y."/>
            <person name="Wu K."/>
            <person name="Fan W."/>
            <person name="Wang G."/>
        </authorList>
    </citation>
    <scope>NUCLEOTIDE SEQUENCE</scope>
    <source>
        <strain evidence="2">12Hb</strain>
    </source>
</reference>
<accession>A0A8S9Y6J7</accession>
<organism evidence="2 3">
    <name type="scientific">Apolygus lucorum</name>
    <name type="common">Small green plant bug</name>
    <name type="synonym">Lygocoris lucorum</name>
    <dbReference type="NCBI Taxonomy" id="248454"/>
    <lineage>
        <taxon>Eukaryota</taxon>
        <taxon>Metazoa</taxon>
        <taxon>Ecdysozoa</taxon>
        <taxon>Arthropoda</taxon>
        <taxon>Hexapoda</taxon>
        <taxon>Insecta</taxon>
        <taxon>Pterygota</taxon>
        <taxon>Neoptera</taxon>
        <taxon>Paraneoptera</taxon>
        <taxon>Hemiptera</taxon>
        <taxon>Heteroptera</taxon>
        <taxon>Panheteroptera</taxon>
        <taxon>Cimicomorpha</taxon>
        <taxon>Miridae</taxon>
        <taxon>Mirini</taxon>
        <taxon>Apolygus</taxon>
    </lineage>
</organism>
<proteinExistence type="predicted"/>
<feature type="region of interest" description="Disordered" evidence="1">
    <location>
        <begin position="90"/>
        <end position="139"/>
    </location>
</feature>
<dbReference type="Proteomes" id="UP000466442">
    <property type="component" value="Linkage Group LG1"/>
</dbReference>
<protein>
    <submittedName>
        <fullName evidence="2">Uncharacterized protein</fullName>
    </submittedName>
</protein>
<comment type="caution">
    <text evidence="2">The sequence shown here is derived from an EMBL/GenBank/DDBJ whole genome shotgun (WGS) entry which is preliminary data.</text>
</comment>
<name>A0A8S9Y6J7_APOLU</name>
<dbReference type="EMBL" id="WIXP02000001">
    <property type="protein sequence ID" value="KAF6216464.1"/>
    <property type="molecule type" value="Genomic_DNA"/>
</dbReference>
<sequence>CALVLVVIGPIIVIGVCRLYMRHRPYQGCRQGTTLFVTPRVIPRSSNYFTSVTYHPSPHIEDASSGELHPYALSQGVGVERNNNTGILPNNLISLQPEGPPPYYEAVYSNQDDDQPPSYSSANNSCVEDEPETTKMPNI</sequence>
<feature type="non-terminal residue" evidence="2">
    <location>
        <position position="139"/>
    </location>
</feature>
<feature type="compositionally biased region" description="Polar residues" evidence="1">
    <location>
        <begin position="117"/>
        <end position="126"/>
    </location>
</feature>
<evidence type="ECO:0000313" key="2">
    <source>
        <dbReference type="EMBL" id="KAF6216464.1"/>
    </source>
</evidence>
<evidence type="ECO:0000256" key="1">
    <source>
        <dbReference type="SAM" id="MobiDB-lite"/>
    </source>
</evidence>